<keyword evidence="1" id="KW-0732">Signal</keyword>
<evidence type="ECO:0000256" key="1">
    <source>
        <dbReference type="SAM" id="SignalP"/>
    </source>
</evidence>
<gene>
    <name evidence="2" type="ORF">DI598_19795</name>
</gene>
<dbReference type="EMBL" id="QFOI01000652">
    <property type="protein sequence ID" value="PZP39708.1"/>
    <property type="molecule type" value="Genomic_DNA"/>
</dbReference>
<name>A0A2W5E9T4_9SPHI</name>
<evidence type="ECO:0000313" key="3">
    <source>
        <dbReference type="Proteomes" id="UP000249645"/>
    </source>
</evidence>
<dbReference type="Proteomes" id="UP000249645">
    <property type="component" value="Unassembled WGS sequence"/>
</dbReference>
<feature type="chain" id="PRO_5016135794" description="DUF3347 domain-containing protein" evidence="1">
    <location>
        <begin position="22"/>
        <end position="133"/>
    </location>
</feature>
<comment type="caution">
    <text evidence="2">The sequence shown here is derived from an EMBL/GenBank/DDBJ whole genome shotgun (WGS) entry which is preliminary data.</text>
</comment>
<dbReference type="AlphaFoldDB" id="A0A2W5E9T4"/>
<evidence type="ECO:0008006" key="4">
    <source>
        <dbReference type="Google" id="ProtNLM"/>
    </source>
</evidence>
<proteinExistence type="predicted"/>
<reference evidence="2 3" key="1">
    <citation type="submission" date="2017-11" db="EMBL/GenBank/DDBJ databases">
        <title>Infants hospitalized years apart are colonized by the same room-sourced microbial strains.</title>
        <authorList>
            <person name="Brooks B."/>
            <person name="Olm M.R."/>
            <person name="Firek B.A."/>
            <person name="Baker R."/>
            <person name="Thomas B.C."/>
            <person name="Morowitz M.J."/>
            <person name="Banfield J.F."/>
        </authorList>
    </citation>
    <scope>NUCLEOTIDE SEQUENCE [LARGE SCALE GENOMIC DNA]</scope>
    <source>
        <strain evidence="2">S2_009_000_R2_76</strain>
    </source>
</reference>
<sequence length="133" mass="15534">MKTKIFLLAFILMAAFTKSDAQSISEFRKMDIPTKTNMLTDSIHVLLGLNEKQAQQMHQIITNGLTEMQPIVQSDKSRFLKWRTLKGIRDKYQKQVKNILTKDQWAKWETDKKALVAYYQKQIGNIPLRMSTN</sequence>
<accession>A0A2W5E9T4</accession>
<organism evidence="2 3">
    <name type="scientific">Pseudopedobacter saltans</name>
    <dbReference type="NCBI Taxonomy" id="151895"/>
    <lineage>
        <taxon>Bacteria</taxon>
        <taxon>Pseudomonadati</taxon>
        <taxon>Bacteroidota</taxon>
        <taxon>Sphingobacteriia</taxon>
        <taxon>Sphingobacteriales</taxon>
        <taxon>Sphingobacteriaceae</taxon>
        <taxon>Pseudopedobacter</taxon>
    </lineage>
</organism>
<protein>
    <recommendedName>
        <fullName evidence="4">DUF3347 domain-containing protein</fullName>
    </recommendedName>
</protein>
<evidence type="ECO:0000313" key="2">
    <source>
        <dbReference type="EMBL" id="PZP39708.1"/>
    </source>
</evidence>
<feature type="signal peptide" evidence="1">
    <location>
        <begin position="1"/>
        <end position="21"/>
    </location>
</feature>